<evidence type="ECO:0000313" key="3">
    <source>
        <dbReference type="Proteomes" id="UP000656813"/>
    </source>
</evidence>
<evidence type="ECO:0000256" key="1">
    <source>
        <dbReference type="SAM" id="Phobius"/>
    </source>
</evidence>
<keyword evidence="1" id="KW-0812">Transmembrane</keyword>
<accession>A0A8J2ZVT6</accession>
<comment type="caution">
    <text evidence="2">The sequence shown here is derived from an EMBL/GenBank/DDBJ whole genome shotgun (WGS) entry which is preliminary data.</text>
</comment>
<sequence length="78" mass="8662">MLKRISIAGRAFLILEPITVIMVSHLFPLIMAKRLKMTPEKTSMISAGYLSIPIPTMKMATEMMIGIRAKPREGSLTS</sequence>
<dbReference type="Proteomes" id="UP000656813">
    <property type="component" value="Unassembled WGS sequence"/>
</dbReference>
<dbReference type="AlphaFoldDB" id="A0A8J2ZVT6"/>
<feature type="transmembrane region" description="Helical" evidence="1">
    <location>
        <begin position="12"/>
        <end position="31"/>
    </location>
</feature>
<reference evidence="2" key="1">
    <citation type="journal article" date="2014" name="Int. J. Syst. Evol. Microbiol.">
        <title>Complete genome sequence of Corynebacterium casei LMG S-19264T (=DSM 44701T), isolated from a smear-ripened cheese.</title>
        <authorList>
            <consortium name="US DOE Joint Genome Institute (JGI-PGF)"/>
            <person name="Walter F."/>
            <person name="Albersmeier A."/>
            <person name="Kalinowski J."/>
            <person name="Ruckert C."/>
        </authorList>
    </citation>
    <scope>NUCLEOTIDE SEQUENCE</scope>
    <source>
        <strain evidence="2">CGMCC 1.12777</strain>
    </source>
</reference>
<evidence type="ECO:0000313" key="2">
    <source>
        <dbReference type="EMBL" id="GGH79825.1"/>
    </source>
</evidence>
<name>A0A8J2ZVT6_9BACL</name>
<protein>
    <submittedName>
        <fullName evidence="2">Uncharacterized protein</fullName>
    </submittedName>
</protein>
<gene>
    <name evidence="2" type="ORF">GCM10007096_15320</name>
</gene>
<proteinExistence type="predicted"/>
<keyword evidence="1" id="KW-1133">Transmembrane helix</keyword>
<organism evidence="2 3">
    <name type="scientific">Pullulanibacillus pueri</name>
    <dbReference type="NCBI Taxonomy" id="1437324"/>
    <lineage>
        <taxon>Bacteria</taxon>
        <taxon>Bacillati</taxon>
        <taxon>Bacillota</taxon>
        <taxon>Bacilli</taxon>
        <taxon>Bacillales</taxon>
        <taxon>Sporolactobacillaceae</taxon>
        <taxon>Pullulanibacillus</taxon>
    </lineage>
</organism>
<keyword evidence="1" id="KW-0472">Membrane</keyword>
<keyword evidence="3" id="KW-1185">Reference proteome</keyword>
<reference evidence="2" key="2">
    <citation type="submission" date="2020-09" db="EMBL/GenBank/DDBJ databases">
        <authorList>
            <person name="Sun Q."/>
            <person name="Zhou Y."/>
        </authorList>
    </citation>
    <scope>NUCLEOTIDE SEQUENCE</scope>
    <source>
        <strain evidence="2">CGMCC 1.12777</strain>
    </source>
</reference>
<dbReference type="EMBL" id="BMFV01000009">
    <property type="protein sequence ID" value="GGH79825.1"/>
    <property type="molecule type" value="Genomic_DNA"/>
</dbReference>